<evidence type="ECO:0000313" key="2">
    <source>
        <dbReference type="EMBL" id="KEK18234.1"/>
    </source>
</evidence>
<comment type="caution">
    <text evidence="2">The sequence shown here is derived from an EMBL/GenBank/DDBJ whole genome shotgun (WGS) entry which is preliminary data.</text>
</comment>
<feature type="transmembrane region" description="Helical" evidence="1">
    <location>
        <begin position="75"/>
        <end position="97"/>
    </location>
</feature>
<dbReference type="OrthoDB" id="2939127at2"/>
<dbReference type="eggNOG" id="ENOG5030D1B">
    <property type="taxonomic scope" value="Bacteria"/>
</dbReference>
<sequence length="135" mass="14477">MFDQTKKKRVIVMTILSAILCSALVIVSSLSPLAHTGEAVNKFGTLGMWASLGMVLAFYLIPLAIYAAGFSAMRFIMALFCVIGILMNIVTLLAALGLNADNIILLAISIAGIIVNIIWFSVAFKSKGRGYRYGA</sequence>
<name>A0A073JT15_9BACI</name>
<dbReference type="RefSeq" id="WP_034641539.1">
    <property type="nucleotide sequence ID" value="NZ_CBCSJC010000013.1"/>
</dbReference>
<keyword evidence="1" id="KW-0472">Membrane</keyword>
<dbReference type="Pfam" id="PF17369">
    <property type="entry name" value="DUF5391"/>
    <property type="match status" value="1"/>
</dbReference>
<keyword evidence="1" id="KW-0812">Transmembrane</keyword>
<proteinExistence type="predicted"/>
<dbReference type="InterPro" id="IPR020204">
    <property type="entry name" value="Uncharacterised_YxaJ"/>
</dbReference>
<evidence type="ECO:0000256" key="1">
    <source>
        <dbReference type="SAM" id="Phobius"/>
    </source>
</evidence>
<feature type="transmembrane region" description="Helical" evidence="1">
    <location>
        <begin position="12"/>
        <end position="34"/>
    </location>
</feature>
<dbReference type="EMBL" id="JOTN01000016">
    <property type="protein sequence ID" value="KEK18234.1"/>
    <property type="molecule type" value="Genomic_DNA"/>
</dbReference>
<dbReference type="Proteomes" id="UP000027822">
    <property type="component" value="Unassembled WGS sequence"/>
</dbReference>
<accession>A0A073JT15</accession>
<keyword evidence="1" id="KW-1133">Transmembrane helix</keyword>
<dbReference type="AlphaFoldDB" id="A0A073JT15"/>
<feature type="transmembrane region" description="Helical" evidence="1">
    <location>
        <begin position="103"/>
        <end position="124"/>
    </location>
</feature>
<evidence type="ECO:0000313" key="3">
    <source>
        <dbReference type="Proteomes" id="UP000027822"/>
    </source>
</evidence>
<gene>
    <name evidence="2" type="ORF">BAMA_06645</name>
</gene>
<feature type="transmembrane region" description="Helical" evidence="1">
    <location>
        <begin position="46"/>
        <end position="68"/>
    </location>
</feature>
<organism evidence="2 3">
    <name type="scientific">Bacillus manliponensis</name>
    <dbReference type="NCBI Taxonomy" id="574376"/>
    <lineage>
        <taxon>Bacteria</taxon>
        <taxon>Bacillati</taxon>
        <taxon>Bacillota</taxon>
        <taxon>Bacilli</taxon>
        <taxon>Bacillales</taxon>
        <taxon>Bacillaceae</taxon>
        <taxon>Bacillus</taxon>
        <taxon>Bacillus cereus group</taxon>
    </lineage>
</organism>
<reference evidence="2 3" key="1">
    <citation type="submission" date="2014-06" db="EMBL/GenBank/DDBJ databases">
        <title>Draft genome sequence of Bacillus manliponensis JCM 15802 (MCCC 1A00708).</title>
        <authorList>
            <person name="Lai Q."/>
            <person name="Liu Y."/>
            <person name="Shao Z."/>
        </authorList>
    </citation>
    <scope>NUCLEOTIDE SEQUENCE [LARGE SCALE GENOMIC DNA]</scope>
    <source>
        <strain evidence="2 3">JCM 15802</strain>
    </source>
</reference>
<protein>
    <submittedName>
        <fullName evidence="2">Uncharacterized protein</fullName>
    </submittedName>
</protein>
<keyword evidence="3" id="KW-1185">Reference proteome</keyword>